<dbReference type="Pfam" id="PF04002">
    <property type="entry name" value="RadC"/>
    <property type="match status" value="1"/>
</dbReference>
<dbReference type="InterPro" id="IPR020891">
    <property type="entry name" value="UPF0758_CS"/>
</dbReference>
<keyword evidence="2" id="KW-0479">Metal-binding</keyword>
<keyword evidence="9" id="KW-1185">Reference proteome</keyword>
<dbReference type="NCBIfam" id="NF000642">
    <property type="entry name" value="PRK00024.1"/>
    <property type="match status" value="1"/>
</dbReference>
<keyword evidence="4" id="KW-0862">Zinc</keyword>
<comment type="similarity">
    <text evidence="6">Belongs to the UPF0758 family.</text>
</comment>
<dbReference type="InterPro" id="IPR037518">
    <property type="entry name" value="MPN"/>
</dbReference>
<dbReference type="NCBIfam" id="TIGR00608">
    <property type="entry name" value="radc"/>
    <property type="match status" value="1"/>
</dbReference>
<dbReference type="InterPro" id="IPR001405">
    <property type="entry name" value="UPF0758"/>
</dbReference>
<keyword evidence="5" id="KW-0482">Metalloprotease</keyword>
<evidence type="ECO:0000256" key="1">
    <source>
        <dbReference type="ARBA" id="ARBA00022670"/>
    </source>
</evidence>
<comment type="caution">
    <text evidence="8">The sequence shown here is derived from an EMBL/GenBank/DDBJ whole genome shotgun (WGS) entry which is preliminary data.</text>
</comment>
<dbReference type="PANTHER" id="PTHR30471">
    <property type="entry name" value="DNA REPAIR PROTEIN RADC"/>
    <property type="match status" value="1"/>
</dbReference>
<evidence type="ECO:0000256" key="2">
    <source>
        <dbReference type="ARBA" id="ARBA00022723"/>
    </source>
</evidence>
<feature type="domain" description="MPN" evidence="7">
    <location>
        <begin position="113"/>
        <end position="235"/>
    </location>
</feature>
<dbReference type="PANTHER" id="PTHR30471:SF3">
    <property type="entry name" value="UPF0758 PROTEIN YEES-RELATED"/>
    <property type="match status" value="1"/>
</dbReference>
<protein>
    <submittedName>
        <fullName evidence="8">DNA repair protein RadC</fullName>
    </submittedName>
</protein>
<sequence length="235" mass="25580">MSAAQLPRALQMTLASLPLDARPREKLLSRGPETLCDSELLAVLLRTGLPGQSVLALARELLDRFNGLAGLLRADPKDLGELRGVGPAKQAMLAAVMELARRGLREGLSDQPVFESVDAVRTYLRLQLDALPHECFAVMFLDVRHRLIRMDNMFRGTLSHTIAYPREVVKRALALEAAAVILAHNHPSGHAQPSEADIRLTRTLKEALALVEVSVLDHFVVGAGHAVSMAELGLL</sequence>
<evidence type="ECO:0000313" key="8">
    <source>
        <dbReference type="EMBL" id="MBB3194301.1"/>
    </source>
</evidence>
<organism evidence="8 9">
    <name type="scientific">Roseateles terrae</name>
    <dbReference type="NCBI Taxonomy" id="431060"/>
    <lineage>
        <taxon>Bacteria</taxon>
        <taxon>Pseudomonadati</taxon>
        <taxon>Pseudomonadota</taxon>
        <taxon>Betaproteobacteria</taxon>
        <taxon>Burkholderiales</taxon>
        <taxon>Sphaerotilaceae</taxon>
        <taxon>Roseateles</taxon>
    </lineage>
</organism>
<dbReference type="SUPFAM" id="SSF102712">
    <property type="entry name" value="JAB1/MPN domain"/>
    <property type="match status" value="1"/>
</dbReference>
<gene>
    <name evidence="8" type="ORF">FHS28_001686</name>
</gene>
<dbReference type="InterPro" id="IPR046778">
    <property type="entry name" value="UPF0758_N"/>
</dbReference>
<evidence type="ECO:0000256" key="3">
    <source>
        <dbReference type="ARBA" id="ARBA00022801"/>
    </source>
</evidence>
<dbReference type="PROSITE" id="PS01302">
    <property type="entry name" value="UPF0758"/>
    <property type="match status" value="1"/>
</dbReference>
<dbReference type="EMBL" id="JACHXO010000002">
    <property type="protein sequence ID" value="MBB3194301.1"/>
    <property type="molecule type" value="Genomic_DNA"/>
</dbReference>
<dbReference type="Gene3D" id="3.40.140.10">
    <property type="entry name" value="Cytidine Deaminase, domain 2"/>
    <property type="match status" value="1"/>
</dbReference>
<evidence type="ECO:0000313" key="9">
    <source>
        <dbReference type="Proteomes" id="UP000574369"/>
    </source>
</evidence>
<evidence type="ECO:0000256" key="5">
    <source>
        <dbReference type="ARBA" id="ARBA00023049"/>
    </source>
</evidence>
<dbReference type="CDD" id="cd08071">
    <property type="entry name" value="MPN_DUF2466"/>
    <property type="match status" value="1"/>
</dbReference>
<evidence type="ECO:0000259" key="7">
    <source>
        <dbReference type="PROSITE" id="PS50249"/>
    </source>
</evidence>
<dbReference type="PROSITE" id="PS50249">
    <property type="entry name" value="MPN"/>
    <property type="match status" value="1"/>
</dbReference>
<name>A0ABR6GQA1_9BURK</name>
<keyword evidence="3" id="KW-0378">Hydrolase</keyword>
<evidence type="ECO:0000256" key="4">
    <source>
        <dbReference type="ARBA" id="ARBA00022833"/>
    </source>
</evidence>
<keyword evidence="1" id="KW-0645">Protease</keyword>
<dbReference type="Proteomes" id="UP000574369">
    <property type="component" value="Unassembled WGS sequence"/>
</dbReference>
<reference evidence="8 9" key="1">
    <citation type="submission" date="2020-08" db="EMBL/GenBank/DDBJ databases">
        <title>Genomic Encyclopedia of Type Strains, Phase III (KMG-III): the genomes of soil and plant-associated and newly described type strains.</title>
        <authorList>
            <person name="Whitman W."/>
        </authorList>
    </citation>
    <scope>NUCLEOTIDE SEQUENCE [LARGE SCALE GENOMIC DNA]</scope>
    <source>
        <strain evidence="8 9">CECT 7247</strain>
    </source>
</reference>
<accession>A0ABR6GQA1</accession>
<dbReference type="Pfam" id="PF20582">
    <property type="entry name" value="UPF0758_N"/>
    <property type="match status" value="1"/>
</dbReference>
<proteinExistence type="inferred from homology"/>
<dbReference type="InterPro" id="IPR025657">
    <property type="entry name" value="RadC_JAB"/>
</dbReference>
<dbReference type="InterPro" id="IPR010994">
    <property type="entry name" value="RuvA_2-like"/>
</dbReference>
<dbReference type="SUPFAM" id="SSF47781">
    <property type="entry name" value="RuvA domain 2-like"/>
    <property type="match status" value="1"/>
</dbReference>
<evidence type="ECO:0000256" key="6">
    <source>
        <dbReference type="RuleBase" id="RU003797"/>
    </source>
</evidence>